<name>A0A194RRE8_PAPMA</name>
<dbReference type="Proteomes" id="UP000053240">
    <property type="component" value="Unassembled WGS sequence"/>
</dbReference>
<dbReference type="InterPro" id="IPR050715">
    <property type="entry name" value="LRR-SigEffector_domain"/>
</dbReference>
<dbReference type="InterPro" id="IPR032675">
    <property type="entry name" value="LRR_dom_sf"/>
</dbReference>
<comment type="function">
    <text evidence="5">Acts as a Ras effector and participates in MAPK pathway activation. Probably acts as a regulatory subunit of protein phosphatase that specifically dephosphorylates Raf kinase and stimulate Raf activity at specialized signaling complexes upon Ras activation.</text>
</comment>
<accession>A0A194RRE8</accession>
<evidence type="ECO:0000256" key="1">
    <source>
        <dbReference type="ARBA" id="ARBA00022614"/>
    </source>
</evidence>
<dbReference type="FunCoup" id="A0A194RRE8">
    <property type="interactions" value="115"/>
</dbReference>
<dbReference type="InterPro" id="IPR001611">
    <property type="entry name" value="Leu-rich_rpt"/>
</dbReference>
<evidence type="ECO:0000256" key="5">
    <source>
        <dbReference type="ARBA" id="ARBA00025612"/>
    </source>
</evidence>
<gene>
    <name evidence="10" type="ORF">RR48_07512</name>
</gene>
<dbReference type="PANTHER" id="PTHR45752">
    <property type="entry name" value="LEUCINE-RICH REPEAT-CONTAINING"/>
    <property type="match status" value="1"/>
</dbReference>
<dbReference type="InterPro" id="IPR055414">
    <property type="entry name" value="LRR_R13L4/SHOC2-like"/>
</dbReference>
<proteinExistence type="inferred from homology"/>
<dbReference type="InParanoid" id="A0A194RRE8"/>
<keyword evidence="2" id="KW-0677">Repeat</keyword>
<dbReference type="Pfam" id="PF13855">
    <property type="entry name" value="LRR_8"/>
    <property type="match status" value="1"/>
</dbReference>
<reference evidence="10 11" key="1">
    <citation type="journal article" date="2015" name="Nat. Commun.">
        <title>Outbred genome sequencing and CRISPR/Cas9 gene editing in butterflies.</title>
        <authorList>
            <person name="Li X."/>
            <person name="Fan D."/>
            <person name="Zhang W."/>
            <person name="Liu G."/>
            <person name="Zhang L."/>
            <person name="Zhao L."/>
            <person name="Fang X."/>
            <person name="Chen L."/>
            <person name="Dong Y."/>
            <person name="Chen Y."/>
            <person name="Ding Y."/>
            <person name="Zhao R."/>
            <person name="Feng M."/>
            <person name="Zhu Y."/>
            <person name="Feng Y."/>
            <person name="Jiang X."/>
            <person name="Zhu D."/>
            <person name="Xiang H."/>
            <person name="Feng X."/>
            <person name="Li S."/>
            <person name="Wang J."/>
            <person name="Zhang G."/>
            <person name="Kronforst M.R."/>
            <person name="Wang W."/>
        </authorList>
    </citation>
    <scope>NUCLEOTIDE SEQUENCE [LARGE SCALE GENOMIC DNA]</scope>
    <source>
        <strain evidence="10">Ya'a_city_454_Pm</strain>
        <tissue evidence="10">Whole body</tissue>
    </source>
</reference>
<sequence length="389" mass="44374">MECYTSDSCDSDSREQKTLDLSSRVLDSITISAELQCIIDEKDCAENYEIILLYSNRIKALPETINRFCNLKILDVSNNRLAILPDLLKNCPLTSLIAKHNQLTNESLPKSFFSTRNTLRELNLSGNRLNFFPEQVLDLNSLKYLYLGGNKIVNIPKDIWKLNSLQILSIGGNQIIEVPESVGALTSLQALVLSDNFIEQLPASIANLKQLRSLLIHKNKLKTLPPQIIKLKCLTELSLRDNPLVVRFVKDMTLQPPSLLELAGRNIKLYEIPIRVGEVPLTLIKYLKAAERCVNPKCKGVFFDNRVEHIKFVDFCGKYRIPLLQYLCSSKCVFFDNRVEHIKFVDFCGKYRIPLLQYLCSSKCITGSWESREIDSNTNTHMMRKVLLG</sequence>
<keyword evidence="1" id="KW-0433">Leucine-rich repeat</keyword>
<evidence type="ECO:0000313" key="11">
    <source>
        <dbReference type="Proteomes" id="UP000053240"/>
    </source>
</evidence>
<dbReference type="PANTHER" id="PTHR45752:SF13">
    <property type="entry name" value="LEUCINE-RICH REPEAT-CONTAINING PROTEIN 58"/>
    <property type="match status" value="1"/>
</dbReference>
<evidence type="ECO:0000256" key="7">
    <source>
        <dbReference type="ARBA" id="ARBA00029998"/>
    </source>
</evidence>
<evidence type="ECO:0000256" key="8">
    <source>
        <dbReference type="ARBA" id="ARBA00032455"/>
    </source>
</evidence>
<dbReference type="SMART" id="SM00369">
    <property type="entry name" value="LRR_TYP"/>
    <property type="match status" value="5"/>
</dbReference>
<dbReference type="InterPro" id="IPR003591">
    <property type="entry name" value="Leu-rich_rpt_typical-subtyp"/>
</dbReference>
<dbReference type="SUPFAM" id="SSF52058">
    <property type="entry name" value="L domain-like"/>
    <property type="match status" value="1"/>
</dbReference>
<keyword evidence="11" id="KW-1185">Reference proteome</keyword>
<dbReference type="SMART" id="SM00364">
    <property type="entry name" value="LRR_BAC"/>
    <property type="match status" value="6"/>
</dbReference>
<evidence type="ECO:0000256" key="6">
    <source>
        <dbReference type="ARBA" id="ARBA00029588"/>
    </source>
</evidence>
<evidence type="ECO:0000313" key="10">
    <source>
        <dbReference type="EMBL" id="KPJ20047.1"/>
    </source>
</evidence>
<dbReference type="AlphaFoldDB" id="A0A194RRE8"/>
<evidence type="ECO:0000259" key="9">
    <source>
        <dbReference type="Pfam" id="PF23598"/>
    </source>
</evidence>
<dbReference type="PROSITE" id="PS51450">
    <property type="entry name" value="LRR"/>
    <property type="match status" value="2"/>
</dbReference>
<comment type="similarity">
    <text evidence="3">Belongs to the SHOC2 family.</text>
</comment>
<feature type="domain" description="Disease resistance R13L4/SHOC-2-like LRR" evidence="9">
    <location>
        <begin position="165"/>
        <end position="242"/>
    </location>
</feature>
<dbReference type="STRING" id="76193.A0A194RRE8"/>
<dbReference type="Pfam" id="PF23598">
    <property type="entry name" value="LRR_14"/>
    <property type="match status" value="1"/>
</dbReference>
<evidence type="ECO:0000256" key="2">
    <source>
        <dbReference type="ARBA" id="ARBA00022737"/>
    </source>
</evidence>
<protein>
    <recommendedName>
        <fullName evidence="4">Leucine-rich repeat protein soc-2 homolog</fullName>
    </recommendedName>
    <alternativeName>
        <fullName evidence="8">Protein soc-2 homolog</fullName>
    </alternativeName>
    <alternativeName>
        <fullName evidence="6 7">protein Sur-8 homolog</fullName>
    </alternativeName>
</protein>
<organism evidence="10 11">
    <name type="scientific">Papilio machaon</name>
    <name type="common">Old World swallowtail butterfly</name>
    <dbReference type="NCBI Taxonomy" id="76193"/>
    <lineage>
        <taxon>Eukaryota</taxon>
        <taxon>Metazoa</taxon>
        <taxon>Ecdysozoa</taxon>
        <taxon>Arthropoda</taxon>
        <taxon>Hexapoda</taxon>
        <taxon>Insecta</taxon>
        <taxon>Pterygota</taxon>
        <taxon>Neoptera</taxon>
        <taxon>Endopterygota</taxon>
        <taxon>Lepidoptera</taxon>
        <taxon>Glossata</taxon>
        <taxon>Ditrysia</taxon>
        <taxon>Papilionoidea</taxon>
        <taxon>Papilionidae</taxon>
        <taxon>Papilioninae</taxon>
        <taxon>Papilio</taxon>
    </lineage>
</organism>
<dbReference type="EMBL" id="KQ459765">
    <property type="protein sequence ID" value="KPJ20047.1"/>
    <property type="molecule type" value="Genomic_DNA"/>
</dbReference>
<evidence type="ECO:0000256" key="4">
    <source>
        <dbReference type="ARBA" id="ARBA00023904"/>
    </source>
</evidence>
<dbReference type="Gene3D" id="3.80.10.10">
    <property type="entry name" value="Ribonuclease Inhibitor"/>
    <property type="match status" value="1"/>
</dbReference>
<evidence type="ECO:0000256" key="3">
    <source>
        <dbReference type="ARBA" id="ARBA00023786"/>
    </source>
</evidence>
<dbReference type="Pfam" id="PF00560">
    <property type="entry name" value="LRR_1"/>
    <property type="match status" value="1"/>
</dbReference>